<proteinExistence type="predicted"/>
<feature type="region of interest" description="Disordered" evidence="1">
    <location>
        <begin position="39"/>
        <end position="83"/>
    </location>
</feature>
<evidence type="ECO:0000313" key="4">
    <source>
        <dbReference type="WBParaSite" id="GPUH_0001994901-mRNA-1"/>
    </source>
</evidence>
<sequence>MPFFIRNRTQRNGANGGNKLKRKLPQAFKVSKRQAKLANEIISSDEDNLSNDDEGNNKFAASDEEQYEDAEQEVEEGQPYDEEAIASRLREDALSKLATLHKSVADRVKLSGTAVQYRAHRYSTVAVAISHDGRYVLSCSKDATLVKC</sequence>
<evidence type="ECO:0000256" key="1">
    <source>
        <dbReference type="SAM" id="MobiDB-lite"/>
    </source>
</evidence>
<reference evidence="4" key="1">
    <citation type="submission" date="2016-06" db="UniProtKB">
        <authorList>
            <consortium name="WormBaseParasite"/>
        </authorList>
    </citation>
    <scope>IDENTIFICATION</scope>
</reference>
<dbReference type="Proteomes" id="UP000271098">
    <property type="component" value="Unassembled WGS sequence"/>
</dbReference>
<dbReference type="WBParaSite" id="GPUH_0001994901-mRNA-1">
    <property type="protein sequence ID" value="GPUH_0001994901-mRNA-1"/>
    <property type="gene ID" value="GPUH_0001994901"/>
</dbReference>
<evidence type="ECO:0000313" key="3">
    <source>
        <dbReference type="Proteomes" id="UP000271098"/>
    </source>
</evidence>
<feature type="compositionally biased region" description="Acidic residues" evidence="1">
    <location>
        <begin position="43"/>
        <end position="54"/>
    </location>
</feature>
<feature type="region of interest" description="Disordered" evidence="1">
    <location>
        <begin position="1"/>
        <end position="25"/>
    </location>
</feature>
<evidence type="ECO:0000313" key="2">
    <source>
        <dbReference type="EMBL" id="VDN34907.1"/>
    </source>
</evidence>
<gene>
    <name evidence="2" type="ORF">GPUH_LOCUS19924</name>
</gene>
<dbReference type="AlphaFoldDB" id="A0A183EG33"/>
<keyword evidence="3" id="KW-1185">Reference proteome</keyword>
<dbReference type="EMBL" id="UYRT01089430">
    <property type="protein sequence ID" value="VDN34907.1"/>
    <property type="molecule type" value="Genomic_DNA"/>
</dbReference>
<name>A0A183EG33_9BILA</name>
<accession>A0A183EG33</accession>
<reference evidence="2 3" key="2">
    <citation type="submission" date="2018-11" db="EMBL/GenBank/DDBJ databases">
        <authorList>
            <consortium name="Pathogen Informatics"/>
        </authorList>
    </citation>
    <scope>NUCLEOTIDE SEQUENCE [LARGE SCALE GENOMIC DNA]</scope>
</reference>
<feature type="compositionally biased region" description="Acidic residues" evidence="1">
    <location>
        <begin position="62"/>
        <end position="83"/>
    </location>
</feature>
<protein>
    <submittedName>
        <fullName evidence="4">WD_REPEATS_REGION domain-containing protein</fullName>
    </submittedName>
</protein>
<organism evidence="4">
    <name type="scientific">Gongylonema pulchrum</name>
    <dbReference type="NCBI Taxonomy" id="637853"/>
    <lineage>
        <taxon>Eukaryota</taxon>
        <taxon>Metazoa</taxon>
        <taxon>Ecdysozoa</taxon>
        <taxon>Nematoda</taxon>
        <taxon>Chromadorea</taxon>
        <taxon>Rhabditida</taxon>
        <taxon>Spirurina</taxon>
        <taxon>Spiruromorpha</taxon>
        <taxon>Spiruroidea</taxon>
        <taxon>Gongylonematidae</taxon>
        <taxon>Gongylonema</taxon>
    </lineage>
</organism>